<dbReference type="InterPro" id="IPR051311">
    <property type="entry name" value="DedA_domain"/>
</dbReference>
<sequence>MQSIIDLIYEYGLPSMFVIILLEYACFPVSSEIVLPFSGAIASTQNIRFTVILFASVIAGILGTCICYSIGRYGGSPILERIKRKFPKSKKPIDTSLEKFNQYGSFAVCFGRVIPLCRTYIAFVAGAAKQNIITFLVSSLIGITVWNTILIGLGYTLRENWSNVGSYYHEYKAIFIPLIAFLIIILILRKKFFKKIKT</sequence>
<proteinExistence type="inferred from homology"/>
<feature type="transmembrane region" description="Helical" evidence="7">
    <location>
        <begin position="49"/>
        <end position="71"/>
    </location>
</feature>
<evidence type="ECO:0000256" key="7">
    <source>
        <dbReference type="SAM" id="Phobius"/>
    </source>
</evidence>
<dbReference type="InterPro" id="IPR032816">
    <property type="entry name" value="VTT_dom"/>
</dbReference>
<dbReference type="EMBL" id="AP024169">
    <property type="protein sequence ID" value="BCN31999.1"/>
    <property type="molecule type" value="Genomic_DNA"/>
</dbReference>
<keyword evidence="4 7" id="KW-0812">Transmembrane</keyword>
<dbReference type="Proteomes" id="UP000595897">
    <property type="component" value="Chromosome"/>
</dbReference>
<dbReference type="PANTHER" id="PTHR42709">
    <property type="entry name" value="ALKALINE PHOSPHATASE LIKE PROTEIN"/>
    <property type="match status" value="1"/>
</dbReference>
<dbReference type="AlphaFoldDB" id="A0A7R7IED6"/>
<protein>
    <submittedName>
        <fullName evidence="9">Membrane protein</fullName>
    </submittedName>
</protein>
<keyword evidence="3" id="KW-1003">Cell membrane</keyword>
<evidence type="ECO:0000313" key="10">
    <source>
        <dbReference type="Proteomes" id="UP000595897"/>
    </source>
</evidence>
<accession>A0A7R7IED6</accession>
<name>A0A7R7IED6_9FIRM</name>
<reference evidence="9 10" key="1">
    <citation type="submission" date="2020-11" db="EMBL/GenBank/DDBJ databases">
        <title>Draft genome sequencing of a Lachnospiraceae strain isolated from anoxic soil subjected to BSD treatment.</title>
        <authorList>
            <person name="Uek A."/>
            <person name="Tonouchi A."/>
        </authorList>
    </citation>
    <scope>NUCLEOTIDE SEQUENCE [LARGE SCALE GENOMIC DNA]</scope>
    <source>
        <strain evidence="9 10">TB5</strain>
    </source>
</reference>
<keyword evidence="10" id="KW-1185">Reference proteome</keyword>
<feature type="transmembrane region" description="Helical" evidence="7">
    <location>
        <begin position="16"/>
        <end position="37"/>
    </location>
</feature>
<feature type="transmembrane region" description="Helical" evidence="7">
    <location>
        <begin position="132"/>
        <end position="151"/>
    </location>
</feature>
<dbReference type="Pfam" id="PF09335">
    <property type="entry name" value="VTT_dom"/>
    <property type="match status" value="1"/>
</dbReference>
<gene>
    <name evidence="9" type="ORF">bsdtb5_32940</name>
</gene>
<keyword evidence="6 7" id="KW-0472">Membrane</keyword>
<evidence type="ECO:0000256" key="5">
    <source>
        <dbReference type="ARBA" id="ARBA00022989"/>
    </source>
</evidence>
<feature type="transmembrane region" description="Helical" evidence="7">
    <location>
        <begin position="171"/>
        <end position="188"/>
    </location>
</feature>
<organism evidence="9 10">
    <name type="scientific">Anaeromicropila herbilytica</name>
    <dbReference type="NCBI Taxonomy" id="2785025"/>
    <lineage>
        <taxon>Bacteria</taxon>
        <taxon>Bacillati</taxon>
        <taxon>Bacillota</taxon>
        <taxon>Clostridia</taxon>
        <taxon>Lachnospirales</taxon>
        <taxon>Lachnospiraceae</taxon>
        <taxon>Anaeromicropila</taxon>
    </lineage>
</organism>
<dbReference type="KEGG" id="ahb:bsdtb5_32940"/>
<evidence type="ECO:0000256" key="1">
    <source>
        <dbReference type="ARBA" id="ARBA00004651"/>
    </source>
</evidence>
<evidence type="ECO:0000256" key="6">
    <source>
        <dbReference type="ARBA" id="ARBA00023136"/>
    </source>
</evidence>
<dbReference type="PANTHER" id="PTHR42709:SF6">
    <property type="entry name" value="UNDECAPRENYL PHOSPHATE TRANSPORTER A"/>
    <property type="match status" value="1"/>
</dbReference>
<evidence type="ECO:0000256" key="3">
    <source>
        <dbReference type="ARBA" id="ARBA00022475"/>
    </source>
</evidence>
<evidence type="ECO:0000256" key="4">
    <source>
        <dbReference type="ARBA" id="ARBA00022692"/>
    </source>
</evidence>
<dbReference type="RefSeq" id="WP_271713083.1">
    <property type="nucleotide sequence ID" value="NZ_AP024169.1"/>
</dbReference>
<comment type="subcellular location">
    <subcellularLocation>
        <location evidence="1">Cell membrane</location>
        <topology evidence="1">Multi-pass membrane protein</topology>
    </subcellularLocation>
</comment>
<evidence type="ECO:0000256" key="2">
    <source>
        <dbReference type="ARBA" id="ARBA00010792"/>
    </source>
</evidence>
<evidence type="ECO:0000313" key="9">
    <source>
        <dbReference type="EMBL" id="BCN31999.1"/>
    </source>
</evidence>
<comment type="similarity">
    <text evidence="2">Belongs to the DedA family.</text>
</comment>
<keyword evidence="5 7" id="KW-1133">Transmembrane helix</keyword>
<dbReference type="GO" id="GO:0005886">
    <property type="term" value="C:plasma membrane"/>
    <property type="evidence" value="ECO:0007669"/>
    <property type="project" value="UniProtKB-SubCell"/>
</dbReference>
<evidence type="ECO:0000259" key="8">
    <source>
        <dbReference type="Pfam" id="PF09335"/>
    </source>
</evidence>
<feature type="domain" description="VTT" evidence="8">
    <location>
        <begin position="31"/>
        <end position="155"/>
    </location>
</feature>